<keyword evidence="5 6" id="KW-0472">Membrane</keyword>
<evidence type="ECO:0000256" key="3">
    <source>
        <dbReference type="ARBA" id="ARBA00022692"/>
    </source>
</evidence>
<sequence>MYADRTETAPGNARRDAQRGWCWYDWANSVFPTSITTVFLSLYLTEVATRAAESDVARNGSAACPGGDALRRCDVAFLGWHFPAGSLWGYLLSVAAVLQLLVLPLAGAVADRTGDKRGMLGLFAFGGAAATTLLALTGGTEWQLGAALFVVANVCFGAAVVVYYSLLPEIATADERDGLSARGWAFGYLGGGTALALHLVLYTGHGVLGVERETAVRLVFASSGVWWAVFTVFPLVLLRGHTSPAGGGPPVGGSTLGGGFRQLATTLRQARRLPLTLAFLGAYMVFTDGISTVFKVSAQYGNMELGLSQDVLIGTILVVQFIAFLGGLLHGWVAARIGARRTVVISLLVWIAVLTAAFHTREGDPAQFYAVAAGIGLVLGGTNALSRSLFSQMIPRGREAEYFSLYQIGERSTSWAGPLVFAAVGQATGSFRLAILSLIGFFVVGLVLLWPIPVERAVREAGNDPPAKL</sequence>
<dbReference type="SUPFAM" id="SSF103473">
    <property type="entry name" value="MFS general substrate transporter"/>
    <property type="match status" value="1"/>
</dbReference>
<feature type="transmembrane region" description="Helical" evidence="6">
    <location>
        <begin position="342"/>
        <end position="360"/>
    </location>
</feature>
<feature type="transmembrane region" description="Helical" evidence="6">
    <location>
        <begin position="185"/>
        <end position="203"/>
    </location>
</feature>
<feature type="transmembrane region" description="Helical" evidence="6">
    <location>
        <begin position="311"/>
        <end position="335"/>
    </location>
</feature>
<feature type="transmembrane region" description="Helical" evidence="6">
    <location>
        <begin position="87"/>
        <end position="106"/>
    </location>
</feature>
<evidence type="ECO:0000259" key="7">
    <source>
        <dbReference type="PROSITE" id="PS50850"/>
    </source>
</evidence>
<keyword evidence="2" id="KW-0813">Transport</keyword>
<dbReference type="STRING" id="1050202.GCA_000384035_01260"/>
<dbReference type="InterPro" id="IPR050495">
    <property type="entry name" value="ATG22/LtaA_families"/>
</dbReference>
<evidence type="ECO:0000256" key="6">
    <source>
        <dbReference type="SAM" id="Phobius"/>
    </source>
</evidence>
<dbReference type="AlphaFoldDB" id="A0A2T0H1S2"/>
<dbReference type="InterPro" id="IPR020846">
    <property type="entry name" value="MFS_dom"/>
</dbReference>
<feature type="transmembrane region" description="Helical" evidence="6">
    <location>
        <begin position="142"/>
        <end position="164"/>
    </location>
</feature>
<dbReference type="PROSITE" id="PS50850">
    <property type="entry name" value="MFS"/>
    <property type="match status" value="1"/>
</dbReference>
<proteinExistence type="predicted"/>
<dbReference type="InParanoid" id="A0A2T0H1S2"/>
<name>A0A2T0H1S2_ACTMO</name>
<keyword evidence="4 6" id="KW-1133">Transmembrane helix</keyword>
<evidence type="ECO:0000256" key="2">
    <source>
        <dbReference type="ARBA" id="ARBA00022448"/>
    </source>
</evidence>
<dbReference type="Proteomes" id="UP000239352">
    <property type="component" value="Unassembled WGS sequence"/>
</dbReference>
<dbReference type="RefSeq" id="WP_106112188.1">
    <property type="nucleotide sequence ID" value="NZ_PVSR01000001.1"/>
</dbReference>
<gene>
    <name evidence="8" type="ORF">CEP50_02115</name>
</gene>
<feature type="transmembrane region" description="Helical" evidence="6">
    <location>
        <begin position="215"/>
        <end position="238"/>
    </location>
</feature>
<evidence type="ECO:0000256" key="1">
    <source>
        <dbReference type="ARBA" id="ARBA00004651"/>
    </source>
</evidence>
<organism evidence="8 9">
    <name type="scientific">Actinopolyspora mortivallis</name>
    <dbReference type="NCBI Taxonomy" id="33906"/>
    <lineage>
        <taxon>Bacteria</taxon>
        <taxon>Bacillati</taxon>
        <taxon>Actinomycetota</taxon>
        <taxon>Actinomycetes</taxon>
        <taxon>Actinopolysporales</taxon>
        <taxon>Actinopolysporaceae</taxon>
        <taxon>Actinopolyspora</taxon>
    </lineage>
</organism>
<comment type="subcellular location">
    <subcellularLocation>
        <location evidence="1">Cell membrane</location>
        <topology evidence="1">Multi-pass membrane protein</topology>
    </subcellularLocation>
</comment>
<dbReference type="EMBL" id="PVSR01000001">
    <property type="protein sequence ID" value="PRW65328.1"/>
    <property type="molecule type" value="Genomic_DNA"/>
</dbReference>
<reference evidence="8 9" key="1">
    <citation type="submission" date="2018-03" db="EMBL/GenBank/DDBJ databases">
        <title>Actinopolyspora mortivallis from Sahara, screening for active biomolecules.</title>
        <authorList>
            <person name="Selama O."/>
            <person name="Wellington E.M.H."/>
            <person name="Hacene H."/>
        </authorList>
    </citation>
    <scope>NUCLEOTIDE SEQUENCE [LARGE SCALE GENOMIC DNA]</scope>
    <source>
        <strain evidence="8 9">M5A</strain>
    </source>
</reference>
<dbReference type="InterPro" id="IPR036259">
    <property type="entry name" value="MFS_trans_sf"/>
</dbReference>
<evidence type="ECO:0000313" key="8">
    <source>
        <dbReference type="EMBL" id="PRW65328.1"/>
    </source>
</evidence>
<dbReference type="GO" id="GO:0022857">
    <property type="term" value="F:transmembrane transporter activity"/>
    <property type="evidence" value="ECO:0007669"/>
    <property type="project" value="InterPro"/>
</dbReference>
<dbReference type="PANTHER" id="PTHR23519">
    <property type="entry name" value="AUTOPHAGY-RELATED PROTEIN 22"/>
    <property type="match status" value="1"/>
</dbReference>
<dbReference type="Gene3D" id="1.20.1250.20">
    <property type="entry name" value="MFS general substrate transporter like domains"/>
    <property type="match status" value="1"/>
</dbReference>
<dbReference type="GO" id="GO:0005886">
    <property type="term" value="C:plasma membrane"/>
    <property type="evidence" value="ECO:0007669"/>
    <property type="project" value="UniProtKB-SubCell"/>
</dbReference>
<evidence type="ECO:0000256" key="4">
    <source>
        <dbReference type="ARBA" id="ARBA00022989"/>
    </source>
</evidence>
<keyword evidence="3 6" id="KW-0812">Transmembrane</keyword>
<dbReference type="Pfam" id="PF11700">
    <property type="entry name" value="ATG22"/>
    <property type="match status" value="1"/>
</dbReference>
<protein>
    <submittedName>
        <fullName evidence="8">MFS transporter</fullName>
    </submittedName>
</protein>
<evidence type="ECO:0000313" key="9">
    <source>
        <dbReference type="Proteomes" id="UP000239352"/>
    </source>
</evidence>
<feature type="transmembrane region" description="Helical" evidence="6">
    <location>
        <begin position="433"/>
        <end position="452"/>
    </location>
</feature>
<feature type="transmembrane region" description="Helical" evidence="6">
    <location>
        <begin position="118"/>
        <end position="136"/>
    </location>
</feature>
<comment type="caution">
    <text evidence="8">The sequence shown here is derived from an EMBL/GenBank/DDBJ whole genome shotgun (WGS) entry which is preliminary data.</text>
</comment>
<dbReference type="FunCoup" id="A0A2T0H1S2">
    <property type="interactions" value="2"/>
</dbReference>
<feature type="transmembrane region" description="Helical" evidence="6">
    <location>
        <begin position="273"/>
        <end position="291"/>
    </location>
</feature>
<feature type="domain" description="Major facilitator superfamily (MFS) profile" evidence="7">
    <location>
        <begin position="274"/>
        <end position="469"/>
    </location>
</feature>
<accession>A0A2T0H1S2</accession>
<evidence type="ECO:0000256" key="5">
    <source>
        <dbReference type="ARBA" id="ARBA00023136"/>
    </source>
</evidence>
<dbReference type="PANTHER" id="PTHR23519:SF1">
    <property type="entry name" value="AUTOPHAGY-RELATED PROTEIN 22"/>
    <property type="match status" value="1"/>
</dbReference>
<feature type="transmembrane region" description="Helical" evidence="6">
    <location>
        <begin position="366"/>
        <end position="386"/>
    </location>
</feature>
<dbReference type="InterPro" id="IPR024671">
    <property type="entry name" value="Atg22-like"/>
</dbReference>
<keyword evidence="9" id="KW-1185">Reference proteome</keyword>